<proteinExistence type="predicted"/>
<dbReference type="InParanoid" id="A0A0C3B114"/>
<sequence length="191" mass="21336">MTNFLSLGPTNTNPTTDLILYNNNYNNNLLSPIPTNDVALNPNLTADNILYNNNYDNNLLSPIPDNDVPVNTDLATDLILNDNNNNNNLPRRIPDNYVALNTTGLLLDSNNNNLLDPTPTNAEPVKTNFTTDLLTYKVSKNTKSNGNRIVEQFYFYNEKHNTTNTISPILTSALADTEDDTTDLILYNNNK</sequence>
<dbReference type="Proteomes" id="UP000054166">
    <property type="component" value="Unassembled WGS sequence"/>
</dbReference>
<reference evidence="1 2" key="1">
    <citation type="submission" date="2014-04" db="EMBL/GenBank/DDBJ databases">
        <authorList>
            <consortium name="DOE Joint Genome Institute"/>
            <person name="Kuo A."/>
            <person name="Tarkka M."/>
            <person name="Buscot F."/>
            <person name="Kohler A."/>
            <person name="Nagy L.G."/>
            <person name="Floudas D."/>
            <person name="Copeland A."/>
            <person name="Barry K.W."/>
            <person name="Cichocki N."/>
            <person name="Veneault-Fourrey C."/>
            <person name="LaButti K."/>
            <person name="Lindquist E.A."/>
            <person name="Lipzen A."/>
            <person name="Lundell T."/>
            <person name="Morin E."/>
            <person name="Murat C."/>
            <person name="Sun H."/>
            <person name="Tunlid A."/>
            <person name="Henrissat B."/>
            <person name="Grigoriev I.V."/>
            <person name="Hibbett D.S."/>
            <person name="Martin F."/>
            <person name="Nordberg H.P."/>
            <person name="Cantor M.N."/>
            <person name="Hua S.X."/>
        </authorList>
    </citation>
    <scope>NUCLEOTIDE SEQUENCE [LARGE SCALE GENOMIC DNA]</scope>
    <source>
        <strain evidence="1 2">F 1598</strain>
    </source>
</reference>
<gene>
    <name evidence="1" type="ORF">PILCRDRAFT_830579</name>
</gene>
<evidence type="ECO:0000313" key="2">
    <source>
        <dbReference type="Proteomes" id="UP000054166"/>
    </source>
</evidence>
<evidence type="ECO:0000313" key="1">
    <source>
        <dbReference type="EMBL" id="KIM70957.1"/>
    </source>
</evidence>
<dbReference type="EMBL" id="KN833662">
    <property type="protein sequence ID" value="KIM70957.1"/>
    <property type="molecule type" value="Genomic_DNA"/>
</dbReference>
<dbReference type="AlphaFoldDB" id="A0A0C3B114"/>
<organism evidence="1 2">
    <name type="scientific">Piloderma croceum (strain F 1598)</name>
    <dbReference type="NCBI Taxonomy" id="765440"/>
    <lineage>
        <taxon>Eukaryota</taxon>
        <taxon>Fungi</taxon>
        <taxon>Dikarya</taxon>
        <taxon>Basidiomycota</taxon>
        <taxon>Agaricomycotina</taxon>
        <taxon>Agaricomycetes</taxon>
        <taxon>Agaricomycetidae</taxon>
        <taxon>Atheliales</taxon>
        <taxon>Atheliaceae</taxon>
        <taxon>Piloderma</taxon>
    </lineage>
</organism>
<accession>A0A0C3B114</accession>
<keyword evidence="2" id="KW-1185">Reference proteome</keyword>
<name>A0A0C3B114_PILCF</name>
<reference evidence="2" key="2">
    <citation type="submission" date="2015-01" db="EMBL/GenBank/DDBJ databases">
        <title>Evolutionary Origins and Diversification of the Mycorrhizal Mutualists.</title>
        <authorList>
            <consortium name="DOE Joint Genome Institute"/>
            <consortium name="Mycorrhizal Genomics Consortium"/>
            <person name="Kohler A."/>
            <person name="Kuo A."/>
            <person name="Nagy L.G."/>
            <person name="Floudas D."/>
            <person name="Copeland A."/>
            <person name="Barry K.W."/>
            <person name="Cichocki N."/>
            <person name="Veneault-Fourrey C."/>
            <person name="LaButti K."/>
            <person name="Lindquist E.A."/>
            <person name="Lipzen A."/>
            <person name="Lundell T."/>
            <person name="Morin E."/>
            <person name="Murat C."/>
            <person name="Riley R."/>
            <person name="Ohm R."/>
            <person name="Sun H."/>
            <person name="Tunlid A."/>
            <person name="Henrissat B."/>
            <person name="Grigoriev I.V."/>
            <person name="Hibbett D.S."/>
            <person name="Martin F."/>
        </authorList>
    </citation>
    <scope>NUCLEOTIDE SEQUENCE [LARGE SCALE GENOMIC DNA]</scope>
    <source>
        <strain evidence="2">F 1598</strain>
    </source>
</reference>
<dbReference type="HOGENOM" id="CLU_1421919_0_0_1"/>
<protein>
    <submittedName>
        <fullName evidence="1">Uncharacterized protein</fullName>
    </submittedName>
</protein>